<reference evidence="1 2" key="1">
    <citation type="submission" date="2019-05" db="EMBL/GenBank/DDBJ databases">
        <title>Another draft genome of Portunus trituberculatus and its Hox gene families provides insights of decapod evolution.</title>
        <authorList>
            <person name="Jeong J.-H."/>
            <person name="Song I."/>
            <person name="Kim S."/>
            <person name="Choi T."/>
            <person name="Kim D."/>
            <person name="Ryu S."/>
            <person name="Kim W."/>
        </authorList>
    </citation>
    <scope>NUCLEOTIDE SEQUENCE [LARGE SCALE GENOMIC DNA]</scope>
    <source>
        <tissue evidence="1">Muscle</tissue>
    </source>
</reference>
<organism evidence="1 2">
    <name type="scientific">Portunus trituberculatus</name>
    <name type="common">Swimming crab</name>
    <name type="synonym">Neptunus trituberculatus</name>
    <dbReference type="NCBI Taxonomy" id="210409"/>
    <lineage>
        <taxon>Eukaryota</taxon>
        <taxon>Metazoa</taxon>
        <taxon>Ecdysozoa</taxon>
        <taxon>Arthropoda</taxon>
        <taxon>Crustacea</taxon>
        <taxon>Multicrustacea</taxon>
        <taxon>Malacostraca</taxon>
        <taxon>Eumalacostraca</taxon>
        <taxon>Eucarida</taxon>
        <taxon>Decapoda</taxon>
        <taxon>Pleocyemata</taxon>
        <taxon>Brachyura</taxon>
        <taxon>Eubrachyura</taxon>
        <taxon>Portunoidea</taxon>
        <taxon>Portunidae</taxon>
        <taxon>Portuninae</taxon>
        <taxon>Portunus</taxon>
    </lineage>
</organism>
<dbReference type="EMBL" id="VSRR010099222">
    <property type="protein sequence ID" value="MPC94592.1"/>
    <property type="molecule type" value="Genomic_DNA"/>
</dbReference>
<accession>A0A5B7JEH3</accession>
<proteinExistence type="predicted"/>
<gene>
    <name evidence="1" type="ORF">E2C01_089768</name>
</gene>
<keyword evidence="2" id="KW-1185">Reference proteome</keyword>
<dbReference type="AlphaFoldDB" id="A0A5B7JEH3"/>
<dbReference type="Proteomes" id="UP000324222">
    <property type="component" value="Unassembled WGS sequence"/>
</dbReference>
<name>A0A5B7JEH3_PORTR</name>
<sequence length="19" mass="2101">MFTSCPTAAALPILRRPRV</sequence>
<protein>
    <submittedName>
        <fullName evidence="1">Uncharacterized protein</fullName>
    </submittedName>
</protein>
<comment type="caution">
    <text evidence="1">The sequence shown here is derived from an EMBL/GenBank/DDBJ whole genome shotgun (WGS) entry which is preliminary data.</text>
</comment>
<evidence type="ECO:0000313" key="2">
    <source>
        <dbReference type="Proteomes" id="UP000324222"/>
    </source>
</evidence>
<evidence type="ECO:0000313" key="1">
    <source>
        <dbReference type="EMBL" id="MPC94592.1"/>
    </source>
</evidence>